<evidence type="ECO:0000256" key="1">
    <source>
        <dbReference type="ARBA" id="ARBA00001933"/>
    </source>
</evidence>
<comment type="caution">
    <text evidence="6">The sequence shown here is derived from an EMBL/GenBank/DDBJ whole genome shotgun (WGS) entry which is preliminary data.</text>
</comment>
<evidence type="ECO:0000256" key="2">
    <source>
        <dbReference type="ARBA" id="ARBA00022898"/>
    </source>
</evidence>
<protein>
    <recommendedName>
        <fullName evidence="4">Probable D-serine dehydratase</fullName>
        <ecNumber evidence="4">4.3.1.18</ecNumber>
    </recommendedName>
    <alternativeName>
        <fullName evidence="4">D-serine deaminase</fullName>
        <shortName evidence="4">DSD</shortName>
    </alternativeName>
</protein>
<evidence type="ECO:0000313" key="7">
    <source>
        <dbReference type="Proteomes" id="UP001595387"/>
    </source>
</evidence>
<dbReference type="InterPro" id="IPR050147">
    <property type="entry name" value="Ser/Thr_Dehydratase"/>
</dbReference>
<dbReference type="PANTHER" id="PTHR48078">
    <property type="entry name" value="THREONINE DEHYDRATASE, MITOCHONDRIAL-RELATED"/>
    <property type="match status" value="1"/>
</dbReference>
<evidence type="ECO:0000256" key="3">
    <source>
        <dbReference type="ARBA" id="ARBA00023239"/>
    </source>
</evidence>
<comment type="cofactor">
    <cofactor evidence="1 4">
        <name>pyridoxal 5'-phosphate</name>
        <dbReference type="ChEBI" id="CHEBI:597326"/>
    </cofactor>
</comment>
<dbReference type="GO" id="GO:0008721">
    <property type="term" value="F:D-serine ammonia-lyase activity"/>
    <property type="evidence" value="ECO:0007669"/>
    <property type="project" value="UniProtKB-EC"/>
</dbReference>
<dbReference type="PANTHER" id="PTHR48078:SF9">
    <property type="entry name" value="D-SERINE DEHYDRATASE"/>
    <property type="match status" value="1"/>
</dbReference>
<evidence type="ECO:0000259" key="5">
    <source>
        <dbReference type="Pfam" id="PF00291"/>
    </source>
</evidence>
<dbReference type="InterPro" id="IPR001926">
    <property type="entry name" value="TrpB-like_PALP"/>
</dbReference>
<reference evidence="7" key="1">
    <citation type="journal article" date="2019" name="Int. J. Syst. Evol. Microbiol.">
        <title>The Global Catalogue of Microorganisms (GCM) 10K type strain sequencing project: providing services to taxonomists for standard genome sequencing and annotation.</title>
        <authorList>
            <consortium name="The Broad Institute Genomics Platform"/>
            <consortium name="The Broad Institute Genome Sequencing Center for Infectious Disease"/>
            <person name="Wu L."/>
            <person name="Ma J."/>
        </authorList>
    </citation>
    <scope>NUCLEOTIDE SEQUENCE [LARGE SCALE GENOMIC DNA]</scope>
    <source>
        <strain evidence="7">KCTC 13193</strain>
    </source>
</reference>
<dbReference type="EMBL" id="JBHRRZ010000002">
    <property type="protein sequence ID" value="MFC2947037.1"/>
    <property type="molecule type" value="Genomic_DNA"/>
</dbReference>
<dbReference type="Pfam" id="PF00291">
    <property type="entry name" value="PALP"/>
    <property type="match status" value="1"/>
</dbReference>
<comment type="similarity">
    <text evidence="4">Belongs to the serine/threonine dehydratase family. DsdA subfamily.</text>
</comment>
<keyword evidence="2 4" id="KW-0663">Pyridoxal phosphate</keyword>
<organism evidence="6 7">
    <name type="scientific">Virgibacillus sediminis</name>
    <dbReference type="NCBI Taxonomy" id="202260"/>
    <lineage>
        <taxon>Bacteria</taxon>
        <taxon>Bacillati</taxon>
        <taxon>Bacillota</taxon>
        <taxon>Bacilli</taxon>
        <taxon>Bacillales</taxon>
        <taxon>Bacillaceae</taxon>
        <taxon>Virgibacillus</taxon>
    </lineage>
</organism>
<dbReference type="InterPro" id="IPR011780">
    <property type="entry name" value="D_Ser_am_lyase"/>
</dbReference>
<dbReference type="Gene3D" id="3.40.50.1100">
    <property type="match status" value="2"/>
</dbReference>
<dbReference type="EC" id="4.3.1.18" evidence="4"/>
<feature type="domain" description="Tryptophan synthase beta chain-like PALP" evidence="5">
    <location>
        <begin position="98"/>
        <end position="395"/>
    </location>
</feature>
<evidence type="ECO:0000256" key="4">
    <source>
        <dbReference type="HAMAP-Rule" id="MF_01030"/>
    </source>
</evidence>
<dbReference type="Proteomes" id="UP001595387">
    <property type="component" value="Unassembled WGS sequence"/>
</dbReference>
<dbReference type="InterPro" id="IPR036052">
    <property type="entry name" value="TrpB-like_PALP_sf"/>
</dbReference>
<comment type="catalytic activity">
    <reaction evidence="4">
        <text>D-serine = pyruvate + NH4(+)</text>
        <dbReference type="Rhea" id="RHEA:13977"/>
        <dbReference type="ChEBI" id="CHEBI:15361"/>
        <dbReference type="ChEBI" id="CHEBI:28938"/>
        <dbReference type="ChEBI" id="CHEBI:35247"/>
        <dbReference type="EC" id="4.3.1.18"/>
    </reaction>
</comment>
<dbReference type="HAMAP" id="MF_01030">
    <property type="entry name" value="D_Ser_dehydrat"/>
    <property type="match status" value="1"/>
</dbReference>
<accession>A0ABV7A1U6</accession>
<gene>
    <name evidence="4" type="primary">dsdA</name>
    <name evidence="6" type="ORF">ACFODW_01485</name>
</gene>
<feature type="modified residue" description="N6-(pyridoxal phosphate)lysine" evidence="4">
    <location>
        <position position="117"/>
    </location>
</feature>
<keyword evidence="3 4" id="KW-0456">Lyase</keyword>
<name>A0ABV7A1U6_9BACI</name>
<keyword evidence="7" id="KW-1185">Reference proteome</keyword>
<sequence length="443" mass="48554">MISREVMEKYEQRFPELAKIQRKEPVLWLNQQLEGVSKLEASVTKDDIYEAERLWERFASFIKKAFPETEPAGGIIESPLTAIPGIQDALTDLYDTPLPGQLYVKGDHSLPVAGSVKARGGFFEVLHYAENLALKEGKISTDDDYSAFARPEFKEFFSQYKIGVGSTGNLGLSIGILAATLGFRVSVYMSRDARQWKKDLLREKGAEVKEFSGDFSLAVAEGRKQTLQDPHGYFVDDEDSRELFLGYSTAAIRLKKQLEEQGIRHDAEHPVFVYLPCGVGGAPGGVTFGLKHIIGDHVHCFFVEPTHSPSVLIGIGTGEGAGKSVQDFGLDNRTEADGLAVGRPSRFATHISSQLVSGISTVEDDELFRLLAITKDKAGFSLEPSAAAGLSVPQQVLASSYLEEQQIRPENITHITWATGGGLVPDPERKEFYDKGKGLLGAN</sequence>
<dbReference type="RefSeq" id="WP_390301854.1">
    <property type="nucleotide sequence ID" value="NZ_JBHRRZ010000002.1"/>
</dbReference>
<dbReference type="NCBIfam" id="NF002823">
    <property type="entry name" value="PRK02991.1"/>
    <property type="match status" value="1"/>
</dbReference>
<dbReference type="NCBIfam" id="TIGR02035">
    <property type="entry name" value="D_Ser_am_lyase"/>
    <property type="match status" value="1"/>
</dbReference>
<dbReference type="SUPFAM" id="SSF53686">
    <property type="entry name" value="Tryptophan synthase beta subunit-like PLP-dependent enzymes"/>
    <property type="match status" value="1"/>
</dbReference>
<proteinExistence type="inferred from homology"/>
<evidence type="ECO:0000313" key="6">
    <source>
        <dbReference type="EMBL" id="MFC2947037.1"/>
    </source>
</evidence>